<evidence type="ECO:0000256" key="6">
    <source>
        <dbReference type="ARBA" id="ARBA00022898"/>
    </source>
</evidence>
<comment type="catalytic activity">
    <reaction evidence="9">
        <text>(sulfur carrier)-H + L-cysteine = (sulfur carrier)-SH + L-alanine</text>
        <dbReference type="Rhea" id="RHEA:43892"/>
        <dbReference type="Rhea" id="RHEA-COMP:14737"/>
        <dbReference type="Rhea" id="RHEA-COMP:14739"/>
        <dbReference type="ChEBI" id="CHEBI:29917"/>
        <dbReference type="ChEBI" id="CHEBI:35235"/>
        <dbReference type="ChEBI" id="CHEBI:57972"/>
        <dbReference type="ChEBI" id="CHEBI:64428"/>
        <dbReference type="EC" id="2.8.1.7"/>
    </reaction>
</comment>
<keyword evidence="6" id="KW-0663">Pyridoxal phosphate</keyword>
<dbReference type="PROSITE" id="PS00595">
    <property type="entry name" value="AA_TRANSFER_CLASS_5"/>
    <property type="match status" value="1"/>
</dbReference>
<evidence type="ECO:0000256" key="5">
    <source>
        <dbReference type="ARBA" id="ARBA00022723"/>
    </source>
</evidence>
<dbReference type="Gene3D" id="3.90.1150.10">
    <property type="entry name" value="Aspartate Aminotransferase, domain 1"/>
    <property type="match status" value="1"/>
</dbReference>
<dbReference type="GO" id="GO:0051536">
    <property type="term" value="F:iron-sulfur cluster binding"/>
    <property type="evidence" value="ECO:0007669"/>
    <property type="project" value="UniProtKB-KW"/>
</dbReference>
<dbReference type="GO" id="GO:0046872">
    <property type="term" value="F:metal ion binding"/>
    <property type="evidence" value="ECO:0007669"/>
    <property type="project" value="UniProtKB-KW"/>
</dbReference>
<evidence type="ECO:0000256" key="3">
    <source>
        <dbReference type="ARBA" id="ARBA00012239"/>
    </source>
</evidence>
<proteinExistence type="inferred from homology"/>
<accession>A0A5C5ZLP5</accession>
<dbReference type="InterPro" id="IPR020578">
    <property type="entry name" value="Aminotrans_V_PyrdxlP_BS"/>
</dbReference>
<dbReference type="InterPro" id="IPR015424">
    <property type="entry name" value="PyrdxlP-dep_Trfase"/>
</dbReference>
<dbReference type="GO" id="GO:0031071">
    <property type="term" value="F:cysteine desulfurase activity"/>
    <property type="evidence" value="ECO:0007669"/>
    <property type="project" value="UniProtKB-EC"/>
</dbReference>
<dbReference type="EMBL" id="SJPQ01000002">
    <property type="protein sequence ID" value="TWT88372.1"/>
    <property type="molecule type" value="Genomic_DNA"/>
</dbReference>
<dbReference type="PIRSF" id="PIRSF005572">
    <property type="entry name" value="NifS"/>
    <property type="match status" value="1"/>
</dbReference>
<organism evidence="12 13">
    <name type="scientific">Pseudobythopirellula maris</name>
    <dbReference type="NCBI Taxonomy" id="2527991"/>
    <lineage>
        <taxon>Bacteria</taxon>
        <taxon>Pseudomonadati</taxon>
        <taxon>Planctomycetota</taxon>
        <taxon>Planctomycetia</taxon>
        <taxon>Pirellulales</taxon>
        <taxon>Lacipirellulaceae</taxon>
        <taxon>Pseudobythopirellula</taxon>
    </lineage>
</organism>
<dbReference type="EC" id="2.8.1.7" evidence="3"/>
<dbReference type="Pfam" id="PF00266">
    <property type="entry name" value="Aminotran_5"/>
    <property type="match status" value="1"/>
</dbReference>
<keyword evidence="5" id="KW-0479">Metal-binding</keyword>
<dbReference type="PANTHER" id="PTHR11601:SF34">
    <property type="entry name" value="CYSTEINE DESULFURASE"/>
    <property type="match status" value="1"/>
</dbReference>
<feature type="domain" description="Aminotransferase class V" evidence="11">
    <location>
        <begin position="35"/>
        <end position="412"/>
    </location>
</feature>
<keyword evidence="4 12" id="KW-0808">Transferase</keyword>
<dbReference type="InterPro" id="IPR015421">
    <property type="entry name" value="PyrdxlP-dep_Trfase_major"/>
</dbReference>
<dbReference type="InterPro" id="IPR000192">
    <property type="entry name" value="Aminotrans_V_dom"/>
</dbReference>
<dbReference type="Proteomes" id="UP000315440">
    <property type="component" value="Unassembled WGS sequence"/>
</dbReference>
<comment type="caution">
    <text evidence="12">The sequence shown here is derived from an EMBL/GenBank/DDBJ whole genome shotgun (WGS) entry which is preliminary data.</text>
</comment>
<evidence type="ECO:0000256" key="9">
    <source>
        <dbReference type="ARBA" id="ARBA00050776"/>
    </source>
</evidence>
<dbReference type="AlphaFoldDB" id="A0A5C5ZLP5"/>
<evidence type="ECO:0000256" key="8">
    <source>
        <dbReference type="ARBA" id="ARBA00023014"/>
    </source>
</evidence>
<dbReference type="InterPro" id="IPR015422">
    <property type="entry name" value="PyrdxlP-dep_Trfase_small"/>
</dbReference>
<comment type="cofactor">
    <cofactor evidence="1 10">
        <name>pyridoxal 5'-phosphate</name>
        <dbReference type="ChEBI" id="CHEBI:597326"/>
    </cofactor>
</comment>
<name>A0A5C5ZLP5_9BACT</name>
<evidence type="ECO:0000256" key="7">
    <source>
        <dbReference type="ARBA" id="ARBA00023004"/>
    </source>
</evidence>
<sequence>MTSGFARARRRSCRRFAAEPFFYADPQFAVADPPIYLDNHSTTRTDPRVVEAMLPWLTEQYGNASSTTNAPGLAARDAVESARATVARAIGADPGEIVFTSGATESNNLALAGVAERPRRRGDLFLSVRTEHRAVLGPLERLARRGLRVKLLDVAPHGEREAGRLDPQRLADAIDENSCLASVMLANNEIGVVQPVAAIGAICKQRGVLLHCDAAQALGRLPIDVAELGVDLLSMSAHKLYGPKGVGALYVRKRDPVVRLEPQLVGGGQEAGRRSGTINVAGVVGFAKAVELAETERAAGEPARLAALRDRLADGLLKRIAGAELCGPALDALGDDGAPLRLPGNLMVALGDVAGETVMLRTPGLALSSGSACSSADPEPSHVLRALGLDDDRARSALRFGWGRFNRPEEADIAAERVAEAVTELRRGL</sequence>
<evidence type="ECO:0000313" key="12">
    <source>
        <dbReference type="EMBL" id="TWT88372.1"/>
    </source>
</evidence>
<keyword evidence="8" id="KW-0411">Iron-sulfur</keyword>
<keyword evidence="13" id="KW-1185">Reference proteome</keyword>
<evidence type="ECO:0000313" key="13">
    <source>
        <dbReference type="Proteomes" id="UP000315440"/>
    </source>
</evidence>
<dbReference type="SUPFAM" id="SSF53383">
    <property type="entry name" value="PLP-dependent transferases"/>
    <property type="match status" value="1"/>
</dbReference>
<reference evidence="12 13" key="1">
    <citation type="submission" date="2019-02" db="EMBL/GenBank/DDBJ databases">
        <title>Deep-cultivation of Planctomycetes and their phenomic and genomic characterization uncovers novel biology.</title>
        <authorList>
            <person name="Wiegand S."/>
            <person name="Jogler M."/>
            <person name="Boedeker C."/>
            <person name="Pinto D."/>
            <person name="Vollmers J."/>
            <person name="Rivas-Marin E."/>
            <person name="Kohn T."/>
            <person name="Peeters S.H."/>
            <person name="Heuer A."/>
            <person name="Rast P."/>
            <person name="Oberbeckmann S."/>
            <person name="Bunk B."/>
            <person name="Jeske O."/>
            <person name="Meyerdierks A."/>
            <person name="Storesund J.E."/>
            <person name="Kallscheuer N."/>
            <person name="Luecker S."/>
            <person name="Lage O.M."/>
            <person name="Pohl T."/>
            <person name="Merkel B.J."/>
            <person name="Hornburger P."/>
            <person name="Mueller R.-W."/>
            <person name="Bruemmer F."/>
            <person name="Labrenz M."/>
            <person name="Spormann A.M."/>
            <person name="Op Den Camp H."/>
            <person name="Overmann J."/>
            <person name="Amann R."/>
            <person name="Jetten M.S.M."/>
            <person name="Mascher T."/>
            <person name="Medema M.H."/>
            <person name="Devos D.P."/>
            <person name="Kaster A.-K."/>
            <person name="Ovreas L."/>
            <person name="Rohde M."/>
            <person name="Galperin M.Y."/>
            <person name="Jogler C."/>
        </authorList>
    </citation>
    <scope>NUCLEOTIDE SEQUENCE [LARGE SCALE GENOMIC DNA]</scope>
    <source>
        <strain evidence="12 13">Mal64</strain>
    </source>
</reference>
<protein>
    <recommendedName>
        <fullName evidence="3">cysteine desulfurase</fullName>
        <ecNumber evidence="3">2.8.1.7</ecNumber>
    </recommendedName>
</protein>
<gene>
    <name evidence="12" type="primary">iscS_2</name>
    <name evidence="12" type="ORF">Mal64_18520</name>
</gene>
<evidence type="ECO:0000256" key="1">
    <source>
        <dbReference type="ARBA" id="ARBA00001933"/>
    </source>
</evidence>
<evidence type="ECO:0000256" key="10">
    <source>
        <dbReference type="RuleBase" id="RU004504"/>
    </source>
</evidence>
<dbReference type="Gene3D" id="3.40.640.10">
    <property type="entry name" value="Type I PLP-dependent aspartate aminotransferase-like (Major domain)"/>
    <property type="match status" value="1"/>
</dbReference>
<comment type="similarity">
    <text evidence="2">Belongs to the class-V pyridoxal-phosphate-dependent aminotransferase family. NifS/IscS subfamily.</text>
</comment>
<dbReference type="Gene3D" id="1.10.260.50">
    <property type="match status" value="1"/>
</dbReference>
<dbReference type="InterPro" id="IPR016454">
    <property type="entry name" value="Cysteine_dSase"/>
</dbReference>
<evidence type="ECO:0000259" key="11">
    <source>
        <dbReference type="Pfam" id="PF00266"/>
    </source>
</evidence>
<evidence type="ECO:0000256" key="4">
    <source>
        <dbReference type="ARBA" id="ARBA00022679"/>
    </source>
</evidence>
<keyword evidence="7" id="KW-0408">Iron</keyword>
<evidence type="ECO:0000256" key="2">
    <source>
        <dbReference type="ARBA" id="ARBA00006490"/>
    </source>
</evidence>
<dbReference type="PANTHER" id="PTHR11601">
    <property type="entry name" value="CYSTEINE DESULFURYLASE FAMILY MEMBER"/>
    <property type="match status" value="1"/>
</dbReference>